<dbReference type="AlphaFoldDB" id="A0A7X5YM14"/>
<name>A0A7X5YM14_9CAUL</name>
<comment type="caution">
    <text evidence="1">The sequence shown here is derived from an EMBL/GenBank/DDBJ whole genome shotgun (WGS) entry which is preliminary data.</text>
</comment>
<keyword evidence="2" id="KW-1185">Reference proteome</keyword>
<organism evidence="1 2">
    <name type="scientific">Brevundimonas alba</name>
    <dbReference type="NCBI Taxonomy" id="74314"/>
    <lineage>
        <taxon>Bacteria</taxon>
        <taxon>Pseudomonadati</taxon>
        <taxon>Pseudomonadota</taxon>
        <taxon>Alphaproteobacteria</taxon>
        <taxon>Caulobacterales</taxon>
        <taxon>Caulobacteraceae</taxon>
        <taxon>Brevundimonas</taxon>
    </lineage>
</organism>
<dbReference type="EMBL" id="JAATJM010000002">
    <property type="protein sequence ID" value="NJC42431.1"/>
    <property type="molecule type" value="Genomic_DNA"/>
</dbReference>
<gene>
    <name evidence="1" type="ORF">GGQ87_002726</name>
</gene>
<proteinExistence type="predicted"/>
<dbReference type="Proteomes" id="UP000587415">
    <property type="component" value="Unassembled WGS sequence"/>
</dbReference>
<evidence type="ECO:0000313" key="1">
    <source>
        <dbReference type="EMBL" id="NJC42431.1"/>
    </source>
</evidence>
<accession>A0A7X5YM14</accession>
<protein>
    <submittedName>
        <fullName evidence="1">Uncharacterized protein</fullName>
    </submittedName>
</protein>
<sequence>MIRARPGKARPFSEIVRRLHELDNDCAVFAQADGKGGYEAAHVIPFD</sequence>
<dbReference type="RefSeq" id="WP_168048638.1">
    <property type="nucleotide sequence ID" value="NZ_JAATJM010000002.1"/>
</dbReference>
<reference evidence="1 2" key="1">
    <citation type="submission" date="2020-03" db="EMBL/GenBank/DDBJ databases">
        <title>Genomic Encyclopedia of Type Strains, Phase IV (KMG-IV): sequencing the most valuable type-strain genomes for metagenomic binning, comparative biology and taxonomic classification.</title>
        <authorList>
            <person name="Goeker M."/>
        </authorList>
    </citation>
    <scope>NUCLEOTIDE SEQUENCE [LARGE SCALE GENOMIC DNA]</scope>
    <source>
        <strain evidence="1 2">DSM 4736</strain>
    </source>
</reference>
<evidence type="ECO:0000313" key="2">
    <source>
        <dbReference type="Proteomes" id="UP000587415"/>
    </source>
</evidence>